<dbReference type="InterPro" id="IPR015815">
    <property type="entry name" value="HIBADH-related"/>
</dbReference>
<reference evidence="6 7" key="1">
    <citation type="submission" date="2018-08" db="EMBL/GenBank/DDBJ databases">
        <title>Isolation, diversity and antifungal activity of Actinobacteria from wheat.</title>
        <authorList>
            <person name="Han C."/>
        </authorList>
    </citation>
    <scope>NUCLEOTIDE SEQUENCE [LARGE SCALE GENOMIC DNA]</scope>
    <source>
        <strain evidence="6 7">NEAU-YY421</strain>
    </source>
</reference>
<evidence type="ECO:0000256" key="1">
    <source>
        <dbReference type="ARBA" id="ARBA00009080"/>
    </source>
</evidence>
<dbReference type="Proteomes" id="UP000263094">
    <property type="component" value="Unassembled WGS sequence"/>
</dbReference>
<keyword evidence="2" id="KW-0560">Oxidoreductase</keyword>
<evidence type="ECO:0000259" key="5">
    <source>
        <dbReference type="Pfam" id="PF09130"/>
    </source>
</evidence>
<keyword evidence="7" id="KW-1185">Reference proteome</keyword>
<dbReference type="SUPFAM" id="SSF51735">
    <property type="entry name" value="NAD(P)-binding Rossmann-fold domains"/>
    <property type="match status" value="1"/>
</dbReference>
<name>A0A372LYC8_9ACTN</name>
<dbReference type="PANTHER" id="PTHR43580:SF2">
    <property type="entry name" value="CYTOKINE-LIKE NUCLEAR FACTOR N-PAC"/>
    <property type="match status" value="1"/>
</dbReference>
<comment type="similarity">
    <text evidence="1">Belongs to the HIBADH-related family.</text>
</comment>
<feature type="domain" description="6-phosphogluconate dehydrogenase NADP-binding" evidence="4">
    <location>
        <begin position="5"/>
        <end position="151"/>
    </location>
</feature>
<dbReference type="GO" id="GO:0050661">
    <property type="term" value="F:NADP binding"/>
    <property type="evidence" value="ECO:0007669"/>
    <property type="project" value="InterPro"/>
</dbReference>
<dbReference type="InterPro" id="IPR036291">
    <property type="entry name" value="NAD(P)-bd_dom_sf"/>
</dbReference>
<accession>A0A372LYC8</accession>
<dbReference type="SUPFAM" id="SSF48179">
    <property type="entry name" value="6-phosphogluconate dehydrogenase C-terminal domain-like"/>
    <property type="match status" value="1"/>
</dbReference>
<dbReference type="InterPro" id="IPR008927">
    <property type="entry name" value="6-PGluconate_DH-like_C_sf"/>
</dbReference>
<dbReference type="InterPro" id="IPR006115">
    <property type="entry name" value="6PGDH_NADP-bd"/>
</dbReference>
<gene>
    <name evidence="6" type="ORF">DY218_28690</name>
</gene>
<dbReference type="Gene3D" id="1.10.1040.10">
    <property type="entry name" value="N-(1-d-carboxylethyl)-l-norvaline Dehydrogenase, domain 2"/>
    <property type="match status" value="1"/>
</dbReference>
<dbReference type="Gene3D" id="3.40.50.720">
    <property type="entry name" value="NAD(P)-binding Rossmann-like Domain"/>
    <property type="match status" value="1"/>
</dbReference>
<comment type="caution">
    <text evidence="6">The sequence shown here is derived from an EMBL/GenBank/DDBJ whole genome shotgun (WGS) entry which is preliminary data.</text>
</comment>
<organism evidence="6 7">
    <name type="scientific">Streptomyces triticagri</name>
    <dbReference type="NCBI Taxonomy" id="2293568"/>
    <lineage>
        <taxon>Bacteria</taxon>
        <taxon>Bacillati</taxon>
        <taxon>Actinomycetota</taxon>
        <taxon>Actinomycetes</taxon>
        <taxon>Kitasatosporales</taxon>
        <taxon>Streptomycetaceae</taxon>
        <taxon>Streptomyces</taxon>
    </lineage>
</organism>
<evidence type="ECO:0000256" key="3">
    <source>
        <dbReference type="PIRSR" id="PIRSR000103-1"/>
    </source>
</evidence>
<dbReference type="PIRSF" id="PIRSF000103">
    <property type="entry name" value="HIBADH"/>
    <property type="match status" value="1"/>
</dbReference>
<dbReference type="GO" id="GO:0016491">
    <property type="term" value="F:oxidoreductase activity"/>
    <property type="evidence" value="ECO:0007669"/>
    <property type="project" value="UniProtKB-KW"/>
</dbReference>
<evidence type="ECO:0000259" key="4">
    <source>
        <dbReference type="Pfam" id="PF03446"/>
    </source>
</evidence>
<dbReference type="InterPro" id="IPR015814">
    <property type="entry name" value="Pgluconate_DH_NAD-bd_C"/>
</dbReference>
<sequence length="283" mass="29240">MTIVGVLHPGSMGAAVAAQVRSDGPGVLWCTAERSSATQQRAARHGLTAVRDLREVVDQADVILSICPPAHAEDVVAETAAHSFSGTYVDANAISPATMARVAAIAERGGATVVDGSIVGSPPSDSKSTRLYLSGPEVPVAAVAGLFDGSAVRTHALVGGVGRASALKLAYSSYQKTSRVLAAVSYALARDHGVEAELLDIASGRTASYLAETDYIPKVAARAWRWGPEMAEAAETLREAGLPAELAEASAAVMNRWDALRDSSLGVPEVLEQLHDKSAGTAD</sequence>
<evidence type="ECO:0000313" key="7">
    <source>
        <dbReference type="Proteomes" id="UP000263094"/>
    </source>
</evidence>
<protein>
    <submittedName>
        <fullName evidence="6">NAD(P)-dependent oxidoreductase</fullName>
    </submittedName>
</protein>
<dbReference type="InterPro" id="IPR013328">
    <property type="entry name" value="6PGD_dom2"/>
</dbReference>
<proteinExistence type="inferred from homology"/>
<dbReference type="Pfam" id="PF03446">
    <property type="entry name" value="NAD_binding_2"/>
    <property type="match status" value="1"/>
</dbReference>
<dbReference type="PANTHER" id="PTHR43580">
    <property type="entry name" value="OXIDOREDUCTASE GLYR1-RELATED"/>
    <property type="match status" value="1"/>
</dbReference>
<evidence type="ECO:0000256" key="2">
    <source>
        <dbReference type="ARBA" id="ARBA00023002"/>
    </source>
</evidence>
<evidence type="ECO:0000313" key="6">
    <source>
        <dbReference type="EMBL" id="RFU83285.1"/>
    </source>
</evidence>
<feature type="active site" evidence="3">
    <location>
        <position position="168"/>
    </location>
</feature>
<dbReference type="RefSeq" id="WP_128559040.1">
    <property type="nucleotide sequence ID" value="NZ_QUAK01000212.1"/>
</dbReference>
<feature type="domain" description="Phosphogluconate dehydrogenase NAD-binding putative C-terminal" evidence="5">
    <location>
        <begin position="189"/>
        <end position="257"/>
    </location>
</feature>
<dbReference type="EMBL" id="QUAK01000212">
    <property type="protein sequence ID" value="RFU83285.1"/>
    <property type="molecule type" value="Genomic_DNA"/>
</dbReference>
<dbReference type="InterPro" id="IPR051265">
    <property type="entry name" value="HIBADH-related_NP60_sf"/>
</dbReference>
<dbReference type="Pfam" id="PF09130">
    <property type="entry name" value="DUF1932"/>
    <property type="match status" value="1"/>
</dbReference>
<dbReference type="AlphaFoldDB" id="A0A372LYC8"/>
<dbReference type="OrthoDB" id="1271986at2"/>